<feature type="transmembrane region" description="Helical" evidence="6">
    <location>
        <begin position="415"/>
        <end position="434"/>
    </location>
</feature>
<feature type="transmembrane region" description="Helical" evidence="6">
    <location>
        <begin position="148"/>
        <end position="167"/>
    </location>
</feature>
<feature type="transmembrane region" description="Helical" evidence="6">
    <location>
        <begin position="390"/>
        <end position="409"/>
    </location>
</feature>
<dbReference type="InterPro" id="IPR010573">
    <property type="entry name" value="MFS_Str1/Tri12-like"/>
</dbReference>
<dbReference type="PROSITE" id="PS00216">
    <property type="entry name" value="SUGAR_TRANSPORT_1"/>
    <property type="match status" value="1"/>
</dbReference>
<feature type="transmembrane region" description="Helical" evidence="6">
    <location>
        <begin position="93"/>
        <end position="112"/>
    </location>
</feature>
<evidence type="ECO:0000313" key="8">
    <source>
        <dbReference type="EMBL" id="KAF2261286.1"/>
    </source>
</evidence>
<evidence type="ECO:0000256" key="4">
    <source>
        <dbReference type="ARBA" id="ARBA00022989"/>
    </source>
</evidence>
<dbReference type="InterPro" id="IPR036259">
    <property type="entry name" value="MFS_trans_sf"/>
</dbReference>
<evidence type="ECO:0000259" key="7">
    <source>
        <dbReference type="PROSITE" id="PS50850"/>
    </source>
</evidence>
<dbReference type="InterPro" id="IPR053791">
    <property type="entry name" value="MFS_Tri12-like"/>
</dbReference>
<sequence>MTTPKEETQINTTSHLEILHDKEKTNSFQDEDDIKGRDFTVSDSELPKGYFTSANFLGSMFAIGLSFGCGVGGFGLAAPVLSFINADIGPDPNLSWVALSYLLTNSVGLMLVGRLSDLFGRRWFFIGGNALATLGCIVAAVAPDIPGLIAGETLIGLGAASQLSYAFAISELVPTTYRFLAQAWVFAWAIPSSGFAPAIAYAYIFQTSVGWRGIFYLLIALNGSCTLAWYFFYKPPTFNMKHSSSTKRQFLLDFDYIGTLLFTMGLLLFLMGISWGGTLHPWNSAHVIVTIVVGFVSLVAFFCWEAWGNLKEPLLPMHLLKNMPWNVTVLLWSLGAAVYYALAIIWPSMVAVLYADGHGVMWAGWVSCISNSGILFGEFVGAFFKKKTNIQIIVVFFIGSVFLAAMASSTPDTPVRAAIFVFLAAAFIGWNEILNSAVATICIKDQREIGTATGIAGSARSFISTICSTIYTVVLSNRLAKTIPTQVPPALLSAGLPEASVPSFLSALTLGTPAAWSAVEGLTPDIQAAGVRAYQEANASAYKTVFLSTIAFCGIGIICSFFAPNIDHLLGRDVVVQLGRSGQKKDNEV</sequence>
<feature type="domain" description="Major facilitator superfamily (MFS) profile" evidence="7">
    <location>
        <begin position="56"/>
        <end position="568"/>
    </location>
</feature>
<comment type="subcellular location">
    <subcellularLocation>
        <location evidence="1">Membrane</location>
        <topology evidence="1">Multi-pass membrane protein</topology>
    </subcellularLocation>
</comment>
<reference evidence="9" key="1">
    <citation type="journal article" date="2020" name="Stud. Mycol.">
        <title>101 Dothideomycetes genomes: A test case for predicting lifestyles and emergence of pathogens.</title>
        <authorList>
            <person name="Haridas S."/>
            <person name="Albert R."/>
            <person name="Binder M."/>
            <person name="Bloem J."/>
            <person name="LaButti K."/>
            <person name="Salamov A."/>
            <person name="Andreopoulos B."/>
            <person name="Baker S."/>
            <person name="Barry K."/>
            <person name="Bills G."/>
            <person name="Bluhm B."/>
            <person name="Cannon C."/>
            <person name="Castanera R."/>
            <person name="Culley D."/>
            <person name="Daum C."/>
            <person name="Ezra D."/>
            <person name="Gonzalez J."/>
            <person name="Henrissat B."/>
            <person name="Kuo A."/>
            <person name="Liang C."/>
            <person name="Lipzen A."/>
            <person name="Lutzoni F."/>
            <person name="Magnuson J."/>
            <person name="Mondo S."/>
            <person name="Nolan M."/>
            <person name="Ohm R."/>
            <person name="Pangilinan J."/>
            <person name="Park H.-J."/>
            <person name="Ramirez L."/>
            <person name="Alfaro M."/>
            <person name="Sun H."/>
            <person name="Tritt A."/>
            <person name="Yoshinaga Y."/>
            <person name="Zwiers L.-H."/>
            <person name="Turgeon B."/>
            <person name="Goodwin S."/>
            <person name="Spatafora J."/>
            <person name="Crous P."/>
            <person name="Grigoriev I."/>
        </authorList>
    </citation>
    <scope>NUCLEOTIDE SEQUENCE [LARGE SCALE GENOMIC DNA]</scope>
    <source>
        <strain evidence="9">CBS 304.66</strain>
    </source>
</reference>
<dbReference type="PROSITE" id="PS50850">
    <property type="entry name" value="MFS"/>
    <property type="match status" value="1"/>
</dbReference>
<evidence type="ECO:0000256" key="5">
    <source>
        <dbReference type="ARBA" id="ARBA00023136"/>
    </source>
</evidence>
<evidence type="ECO:0000313" key="9">
    <source>
        <dbReference type="Proteomes" id="UP000800093"/>
    </source>
</evidence>
<dbReference type="OrthoDB" id="4161376at2759"/>
<evidence type="ECO:0000256" key="1">
    <source>
        <dbReference type="ARBA" id="ARBA00004141"/>
    </source>
</evidence>
<feature type="transmembrane region" description="Helical" evidence="6">
    <location>
        <begin position="329"/>
        <end position="354"/>
    </location>
</feature>
<keyword evidence="2" id="KW-0813">Transport</keyword>
<dbReference type="PANTHER" id="PTHR23501">
    <property type="entry name" value="MAJOR FACILITATOR SUPERFAMILY"/>
    <property type="match status" value="1"/>
</dbReference>
<feature type="transmembrane region" description="Helical" evidence="6">
    <location>
        <begin position="287"/>
        <end position="308"/>
    </location>
</feature>
<feature type="transmembrane region" description="Helical" evidence="6">
    <location>
        <begin position="544"/>
        <end position="563"/>
    </location>
</feature>
<dbReference type="AlphaFoldDB" id="A0A9P4K380"/>
<keyword evidence="9" id="KW-1185">Reference proteome</keyword>
<feature type="transmembrane region" description="Helical" evidence="6">
    <location>
        <begin position="254"/>
        <end position="275"/>
    </location>
</feature>
<feature type="transmembrane region" description="Helical" evidence="6">
    <location>
        <begin position="360"/>
        <end position="383"/>
    </location>
</feature>
<dbReference type="GO" id="GO:0022857">
    <property type="term" value="F:transmembrane transporter activity"/>
    <property type="evidence" value="ECO:0007669"/>
    <property type="project" value="InterPro"/>
</dbReference>
<evidence type="ECO:0000256" key="2">
    <source>
        <dbReference type="ARBA" id="ARBA00022448"/>
    </source>
</evidence>
<name>A0A9P4K380_9PLEO</name>
<dbReference type="PANTHER" id="PTHR23501:SF109">
    <property type="entry name" value="MAJOR FACILITATOR SUPERFAMILY (MFS) PROFILE DOMAIN-CONTAINING PROTEIN-RELATED"/>
    <property type="match status" value="1"/>
</dbReference>
<evidence type="ECO:0000256" key="3">
    <source>
        <dbReference type="ARBA" id="ARBA00022692"/>
    </source>
</evidence>
<feature type="transmembrane region" description="Helical" evidence="6">
    <location>
        <begin position="124"/>
        <end position="142"/>
    </location>
</feature>
<keyword evidence="3 6" id="KW-0812">Transmembrane</keyword>
<dbReference type="InterPro" id="IPR020846">
    <property type="entry name" value="MFS_dom"/>
</dbReference>
<keyword evidence="4 6" id="KW-1133">Transmembrane helix</keyword>
<accession>A0A9P4K380</accession>
<dbReference type="Pfam" id="PF06609">
    <property type="entry name" value="TRI12"/>
    <property type="match status" value="1"/>
</dbReference>
<proteinExistence type="predicted"/>
<dbReference type="EMBL" id="ML986660">
    <property type="protein sequence ID" value="KAF2261286.1"/>
    <property type="molecule type" value="Genomic_DNA"/>
</dbReference>
<gene>
    <name evidence="8" type="ORF">CC78DRAFT_521987</name>
</gene>
<dbReference type="Proteomes" id="UP000800093">
    <property type="component" value="Unassembled WGS sequence"/>
</dbReference>
<dbReference type="GO" id="GO:0005886">
    <property type="term" value="C:plasma membrane"/>
    <property type="evidence" value="ECO:0007669"/>
    <property type="project" value="TreeGrafter"/>
</dbReference>
<organism evidence="8 9">
    <name type="scientific">Lojkania enalia</name>
    <dbReference type="NCBI Taxonomy" id="147567"/>
    <lineage>
        <taxon>Eukaryota</taxon>
        <taxon>Fungi</taxon>
        <taxon>Dikarya</taxon>
        <taxon>Ascomycota</taxon>
        <taxon>Pezizomycotina</taxon>
        <taxon>Dothideomycetes</taxon>
        <taxon>Pleosporomycetidae</taxon>
        <taxon>Pleosporales</taxon>
        <taxon>Pleosporales incertae sedis</taxon>
        <taxon>Lojkania</taxon>
    </lineage>
</organism>
<feature type="transmembrane region" description="Helical" evidence="6">
    <location>
        <begin position="214"/>
        <end position="233"/>
    </location>
</feature>
<protein>
    <submittedName>
        <fullName evidence="8">MFS general substrate transporter</fullName>
    </submittedName>
</protein>
<feature type="transmembrane region" description="Helical" evidence="6">
    <location>
        <begin position="56"/>
        <end position="81"/>
    </location>
</feature>
<feature type="transmembrane region" description="Helical" evidence="6">
    <location>
        <begin position="179"/>
        <end position="202"/>
    </location>
</feature>
<comment type="caution">
    <text evidence="8">The sequence shown here is derived from an EMBL/GenBank/DDBJ whole genome shotgun (WGS) entry which is preliminary data.</text>
</comment>
<evidence type="ECO:0000256" key="6">
    <source>
        <dbReference type="SAM" id="Phobius"/>
    </source>
</evidence>
<dbReference type="InterPro" id="IPR005829">
    <property type="entry name" value="Sugar_transporter_CS"/>
</dbReference>
<keyword evidence="5 6" id="KW-0472">Membrane</keyword>
<dbReference type="SUPFAM" id="SSF103473">
    <property type="entry name" value="MFS general substrate transporter"/>
    <property type="match status" value="1"/>
</dbReference>
<dbReference type="Gene3D" id="1.20.1250.20">
    <property type="entry name" value="MFS general substrate transporter like domains"/>
    <property type="match status" value="1"/>
</dbReference>
<dbReference type="CDD" id="cd06179">
    <property type="entry name" value="MFS_TRI12_like"/>
    <property type="match status" value="1"/>
</dbReference>